<evidence type="ECO:0000313" key="2">
    <source>
        <dbReference type="EMBL" id="OTF83749.1"/>
    </source>
</evidence>
<gene>
    <name evidence="2" type="ORF">BLA29_015020</name>
</gene>
<name>A0A1Y3BRX1_EURMA</name>
<feature type="non-terminal residue" evidence="2">
    <location>
        <position position="69"/>
    </location>
</feature>
<reference evidence="2 3" key="1">
    <citation type="submission" date="2017-03" db="EMBL/GenBank/DDBJ databases">
        <title>Genome Survey of Euroglyphus maynei.</title>
        <authorList>
            <person name="Arlian L.G."/>
            <person name="Morgan M.S."/>
            <person name="Rider S.D."/>
        </authorList>
    </citation>
    <scope>NUCLEOTIDE SEQUENCE [LARGE SCALE GENOMIC DNA]</scope>
    <source>
        <strain evidence="2">Arlian Lab</strain>
        <tissue evidence="2">Whole body</tissue>
    </source>
</reference>
<evidence type="ECO:0000313" key="3">
    <source>
        <dbReference type="Proteomes" id="UP000194236"/>
    </source>
</evidence>
<protein>
    <submittedName>
        <fullName evidence="2">Uncharacterized protein</fullName>
    </submittedName>
</protein>
<proteinExistence type="predicted"/>
<dbReference type="AlphaFoldDB" id="A0A1Y3BRX1"/>
<evidence type="ECO:0000256" key="1">
    <source>
        <dbReference type="SAM" id="MobiDB-lite"/>
    </source>
</evidence>
<accession>A0A1Y3BRX1</accession>
<organism evidence="2 3">
    <name type="scientific">Euroglyphus maynei</name>
    <name type="common">Mayne's house dust mite</name>
    <dbReference type="NCBI Taxonomy" id="6958"/>
    <lineage>
        <taxon>Eukaryota</taxon>
        <taxon>Metazoa</taxon>
        <taxon>Ecdysozoa</taxon>
        <taxon>Arthropoda</taxon>
        <taxon>Chelicerata</taxon>
        <taxon>Arachnida</taxon>
        <taxon>Acari</taxon>
        <taxon>Acariformes</taxon>
        <taxon>Sarcoptiformes</taxon>
        <taxon>Astigmata</taxon>
        <taxon>Psoroptidia</taxon>
        <taxon>Analgoidea</taxon>
        <taxon>Pyroglyphidae</taxon>
        <taxon>Pyroglyphinae</taxon>
        <taxon>Euroglyphus</taxon>
    </lineage>
</organism>
<keyword evidence="3" id="KW-1185">Reference proteome</keyword>
<sequence>MKNLFDSMMYIGNYTISCVLDIGDYQLGLTQLSDWDDNEYKILLGEKTSNNIDNDYNNRKQQKSGGGGG</sequence>
<dbReference type="EMBL" id="MUJZ01002329">
    <property type="protein sequence ID" value="OTF83749.1"/>
    <property type="molecule type" value="Genomic_DNA"/>
</dbReference>
<comment type="caution">
    <text evidence="2">The sequence shown here is derived from an EMBL/GenBank/DDBJ whole genome shotgun (WGS) entry which is preliminary data.</text>
</comment>
<feature type="region of interest" description="Disordered" evidence="1">
    <location>
        <begin position="49"/>
        <end position="69"/>
    </location>
</feature>
<dbReference type="Proteomes" id="UP000194236">
    <property type="component" value="Unassembled WGS sequence"/>
</dbReference>